<dbReference type="Gene3D" id="1.10.3730.10">
    <property type="entry name" value="ProC C-terminal domain-like"/>
    <property type="match status" value="1"/>
</dbReference>
<dbReference type="GO" id="GO:0005737">
    <property type="term" value="C:cytoplasm"/>
    <property type="evidence" value="ECO:0007669"/>
    <property type="project" value="UniProtKB-SubCell"/>
</dbReference>
<dbReference type="PANTHER" id="PTHR11645:SF0">
    <property type="entry name" value="PYRROLINE-5-CARBOXYLATE REDUCTASE 3"/>
    <property type="match status" value="1"/>
</dbReference>
<dbReference type="InterPro" id="IPR053790">
    <property type="entry name" value="P5CR-like_CS"/>
</dbReference>
<evidence type="ECO:0000259" key="10">
    <source>
        <dbReference type="Pfam" id="PF14748"/>
    </source>
</evidence>
<dbReference type="RefSeq" id="WP_131583313.1">
    <property type="nucleotide sequence ID" value="NZ_SJZJ01000013.1"/>
</dbReference>
<dbReference type="InterPro" id="IPR029036">
    <property type="entry name" value="P5CR_dimer"/>
</dbReference>
<evidence type="ECO:0000256" key="7">
    <source>
        <dbReference type="PIRSR" id="PIRSR000193-1"/>
    </source>
</evidence>
<comment type="catalytic activity">
    <reaction evidence="5 8">
        <text>L-proline + NADP(+) = (S)-1-pyrroline-5-carboxylate + NADPH + 2 H(+)</text>
        <dbReference type="Rhea" id="RHEA:14109"/>
        <dbReference type="ChEBI" id="CHEBI:15378"/>
        <dbReference type="ChEBI" id="CHEBI:17388"/>
        <dbReference type="ChEBI" id="CHEBI:57783"/>
        <dbReference type="ChEBI" id="CHEBI:58349"/>
        <dbReference type="ChEBI" id="CHEBI:60039"/>
        <dbReference type="EC" id="1.5.1.2"/>
    </reaction>
</comment>
<sequence length="272" mass="28174">MAGDQAGKTAFIGVGVMGETILAGLLRSGRPVGDFIVGVRRQERGDELATKYGVTVLPNLDAAASADTVVLGMKPQDLAGALQEIAPVLRPGQLLVSLAAGITTAFIETHVPGGVAVVRVMPNTPALVDEGMHALSAGSHCDEAHLVEAEGLLGATGKVVRIAEKLQNAATAVSGSGPAYIFYVVEAMIDAGVMLGLPRPLATELAVQTLYGSATMLRETQQHPTILREQVTSPGGTTAAALRYLEDHKVKAAFLSAMEACRDRAQQLAADS</sequence>
<reference evidence="11 12" key="1">
    <citation type="submission" date="2019-03" db="EMBL/GenBank/DDBJ databases">
        <authorList>
            <person name="Kim M.K.M."/>
        </authorList>
    </citation>
    <scope>NUCLEOTIDE SEQUENCE [LARGE SCALE GENOMIC DNA]</scope>
    <source>
        <strain evidence="11 12">18JY15-6</strain>
    </source>
</reference>
<evidence type="ECO:0000256" key="1">
    <source>
        <dbReference type="ARBA" id="ARBA00005525"/>
    </source>
</evidence>
<keyword evidence="5 8" id="KW-0641">Proline biosynthesis</keyword>
<keyword evidence="3 5" id="KW-0560">Oxidoreductase</keyword>
<dbReference type="UniPathway" id="UPA00098">
    <property type="reaction ID" value="UER00361"/>
</dbReference>
<dbReference type="SUPFAM" id="SSF51735">
    <property type="entry name" value="NAD(P)-binding Rossmann-fold domains"/>
    <property type="match status" value="1"/>
</dbReference>
<keyword evidence="2 5" id="KW-0521">NADP</keyword>
<dbReference type="InterPro" id="IPR000304">
    <property type="entry name" value="Pyrroline-COOH_reductase"/>
</dbReference>
<keyword evidence="5 8" id="KW-0028">Amino-acid biosynthesis</keyword>
<comment type="function">
    <text evidence="4 5">Catalyzes the reduction of 1-pyrroline-5-carboxylate (PCA) to L-proline.</text>
</comment>
<comment type="subcellular location">
    <subcellularLocation>
        <location evidence="5">Cytoplasm</location>
    </subcellularLocation>
</comment>
<evidence type="ECO:0000256" key="3">
    <source>
        <dbReference type="ARBA" id="ARBA00023002"/>
    </source>
</evidence>
<dbReference type="PANTHER" id="PTHR11645">
    <property type="entry name" value="PYRROLINE-5-CARBOXYLATE REDUCTASE"/>
    <property type="match status" value="1"/>
</dbReference>
<evidence type="ECO:0000259" key="9">
    <source>
        <dbReference type="Pfam" id="PF03807"/>
    </source>
</evidence>
<proteinExistence type="inferred from homology"/>
<evidence type="ECO:0000256" key="4">
    <source>
        <dbReference type="ARBA" id="ARBA00058118"/>
    </source>
</evidence>
<feature type="binding site" evidence="7">
    <location>
        <begin position="12"/>
        <end position="17"/>
    </location>
    <ligand>
        <name>NADP(+)</name>
        <dbReference type="ChEBI" id="CHEBI:58349"/>
    </ligand>
</feature>
<accession>A0A4R1C2U6</accession>
<dbReference type="HAMAP" id="MF_01925">
    <property type="entry name" value="P5C_reductase"/>
    <property type="match status" value="1"/>
</dbReference>
<evidence type="ECO:0000256" key="5">
    <source>
        <dbReference type="HAMAP-Rule" id="MF_01925"/>
    </source>
</evidence>
<dbReference type="GO" id="GO:0055129">
    <property type="term" value="P:L-proline biosynthetic process"/>
    <property type="evidence" value="ECO:0007669"/>
    <property type="project" value="UniProtKB-UniRule"/>
</dbReference>
<dbReference type="EC" id="1.5.1.2" evidence="5 6"/>
<dbReference type="EMBL" id="SJZJ01000013">
    <property type="protein sequence ID" value="TCJ24338.1"/>
    <property type="molecule type" value="Genomic_DNA"/>
</dbReference>
<dbReference type="Pfam" id="PF03807">
    <property type="entry name" value="F420_oxidored"/>
    <property type="match status" value="1"/>
</dbReference>
<organism evidence="11 12">
    <name type="scientific">Nocardioides jejuensis</name>
    <dbReference type="NCBI Taxonomy" id="2502782"/>
    <lineage>
        <taxon>Bacteria</taxon>
        <taxon>Bacillati</taxon>
        <taxon>Actinomycetota</taxon>
        <taxon>Actinomycetes</taxon>
        <taxon>Propionibacteriales</taxon>
        <taxon>Nocardioidaceae</taxon>
        <taxon>Nocardioides</taxon>
    </lineage>
</organism>
<feature type="domain" description="Pyrroline-5-carboxylate reductase catalytic N-terminal" evidence="9">
    <location>
        <begin position="9"/>
        <end position="101"/>
    </location>
</feature>
<dbReference type="InterPro" id="IPR036291">
    <property type="entry name" value="NAD(P)-bd_dom_sf"/>
</dbReference>
<dbReference type="InterPro" id="IPR008927">
    <property type="entry name" value="6-PGluconate_DH-like_C_sf"/>
</dbReference>
<keyword evidence="5" id="KW-0963">Cytoplasm</keyword>
<name>A0A4R1C2U6_9ACTN</name>
<keyword evidence="12" id="KW-1185">Reference proteome</keyword>
<dbReference type="OrthoDB" id="9805754at2"/>
<dbReference type="InterPro" id="IPR028939">
    <property type="entry name" value="P5C_Rdtase_cat_N"/>
</dbReference>
<dbReference type="SUPFAM" id="SSF48179">
    <property type="entry name" value="6-phosphogluconate dehydrogenase C-terminal domain-like"/>
    <property type="match status" value="1"/>
</dbReference>
<dbReference type="FunFam" id="1.10.3730.10:FF:000001">
    <property type="entry name" value="Pyrroline-5-carboxylate reductase"/>
    <property type="match status" value="1"/>
</dbReference>
<dbReference type="Proteomes" id="UP000295453">
    <property type="component" value="Unassembled WGS sequence"/>
</dbReference>
<evidence type="ECO:0000313" key="12">
    <source>
        <dbReference type="Proteomes" id="UP000295453"/>
    </source>
</evidence>
<feature type="domain" description="Pyrroline-5-carboxylate reductase dimerisation" evidence="10">
    <location>
        <begin position="164"/>
        <end position="268"/>
    </location>
</feature>
<dbReference type="AlphaFoldDB" id="A0A4R1C2U6"/>
<dbReference type="PIRSF" id="PIRSF000193">
    <property type="entry name" value="Pyrrol-5-carb_rd"/>
    <property type="match status" value="1"/>
</dbReference>
<comment type="catalytic activity">
    <reaction evidence="5">
        <text>L-proline + NAD(+) = (S)-1-pyrroline-5-carboxylate + NADH + 2 H(+)</text>
        <dbReference type="Rhea" id="RHEA:14105"/>
        <dbReference type="ChEBI" id="CHEBI:15378"/>
        <dbReference type="ChEBI" id="CHEBI:17388"/>
        <dbReference type="ChEBI" id="CHEBI:57540"/>
        <dbReference type="ChEBI" id="CHEBI:57945"/>
        <dbReference type="ChEBI" id="CHEBI:60039"/>
        <dbReference type="EC" id="1.5.1.2"/>
    </reaction>
</comment>
<gene>
    <name evidence="5 11" type="primary">proC</name>
    <name evidence="11" type="ORF">EPD65_08970</name>
</gene>
<dbReference type="GO" id="GO:0004735">
    <property type="term" value="F:pyrroline-5-carboxylate reductase activity"/>
    <property type="evidence" value="ECO:0007669"/>
    <property type="project" value="UniProtKB-UniRule"/>
</dbReference>
<comment type="similarity">
    <text evidence="1 5 8">Belongs to the pyrroline-5-carboxylate reductase family.</text>
</comment>
<protein>
    <recommendedName>
        <fullName evidence="5 6">Pyrroline-5-carboxylate reductase</fullName>
        <shortName evidence="5">P5C reductase</shortName>
        <shortName evidence="5">P5CR</shortName>
        <ecNumber evidence="5 6">1.5.1.2</ecNumber>
    </recommendedName>
    <alternativeName>
        <fullName evidence="5">PCA reductase</fullName>
    </alternativeName>
</protein>
<comment type="pathway">
    <text evidence="5 8">Amino-acid biosynthesis; L-proline biosynthesis; L-proline from L-glutamate 5-semialdehyde: step 1/1.</text>
</comment>
<evidence type="ECO:0000256" key="2">
    <source>
        <dbReference type="ARBA" id="ARBA00022857"/>
    </source>
</evidence>
<evidence type="ECO:0000313" key="11">
    <source>
        <dbReference type="EMBL" id="TCJ24338.1"/>
    </source>
</evidence>
<dbReference type="PROSITE" id="PS00521">
    <property type="entry name" value="P5CR"/>
    <property type="match status" value="1"/>
</dbReference>
<feature type="binding site" evidence="7">
    <location>
        <position position="59"/>
    </location>
    <ligand>
        <name>NADPH</name>
        <dbReference type="ChEBI" id="CHEBI:57783"/>
    </ligand>
</feature>
<dbReference type="Gene3D" id="3.40.50.720">
    <property type="entry name" value="NAD(P)-binding Rossmann-like Domain"/>
    <property type="match status" value="1"/>
</dbReference>
<evidence type="ECO:0000256" key="8">
    <source>
        <dbReference type="RuleBase" id="RU003903"/>
    </source>
</evidence>
<evidence type="ECO:0000256" key="6">
    <source>
        <dbReference type="NCBIfam" id="TIGR00112"/>
    </source>
</evidence>
<comment type="caution">
    <text evidence="11">The sequence shown here is derived from an EMBL/GenBank/DDBJ whole genome shotgun (WGS) entry which is preliminary data.</text>
</comment>
<dbReference type="NCBIfam" id="TIGR00112">
    <property type="entry name" value="proC"/>
    <property type="match status" value="1"/>
</dbReference>
<dbReference type="Pfam" id="PF14748">
    <property type="entry name" value="P5CR_dimer"/>
    <property type="match status" value="1"/>
</dbReference>